<feature type="compositionally biased region" description="Polar residues" evidence="1">
    <location>
        <begin position="254"/>
        <end position="273"/>
    </location>
</feature>
<evidence type="ECO:0000313" key="2">
    <source>
        <dbReference type="EMBL" id="KAG7289699.1"/>
    </source>
</evidence>
<feature type="region of interest" description="Disordered" evidence="1">
    <location>
        <begin position="1"/>
        <end position="24"/>
    </location>
</feature>
<dbReference type="Proteomes" id="UP001197093">
    <property type="component" value="Unassembled WGS sequence"/>
</dbReference>
<evidence type="ECO:0000256" key="1">
    <source>
        <dbReference type="SAM" id="MobiDB-lite"/>
    </source>
</evidence>
<organism evidence="2 3">
    <name type="scientific">Staphylotrichum longicolle</name>
    <dbReference type="NCBI Taxonomy" id="669026"/>
    <lineage>
        <taxon>Eukaryota</taxon>
        <taxon>Fungi</taxon>
        <taxon>Dikarya</taxon>
        <taxon>Ascomycota</taxon>
        <taxon>Pezizomycotina</taxon>
        <taxon>Sordariomycetes</taxon>
        <taxon>Sordariomycetidae</taxon>
        <taxon>Sordariales</taxon>
        <taxon>Chaetomiaceae</taxon>
        <taxon>Staphylotrichum</taxon>
    </lineage>
</organism>
<feature type="region of interest" description="Disordered" evidence="1">
    <location>
        <begin position="619"/>
        <end position="662"/>
    </location>
</feature>
<feature type="region of interest" description="Disordered" evidence="1">
    <location>
        <begin position="880"/>
        <end position="945"/>
    </location>
</feature>
<feature type="compositionally biased region" description="Polar residues" evidence="1">
    <location>
        <begin position="386"/>
        <end position="396"/>
    </location>
</feature>
<feature type="compositionally biased region" description="Polar residues" evidence="1">
    <location>
        <begin position="553"/>
        <end position="562"/>
    </location>
</feature>
<feature type="region of interest" description="Disordered" evidence="1">
    <location>
        <begin position="50"/>
        <end position="73"/>
    </location>
</feature>
<feature type="compositionally biased region" description="Low complexity" evidence="1">
    <location>
        <begin position="536"/>
        <end position="552"/>
    </location>
</feature>
<keyword evidence="3" id="KW-1185">Reference proteome</keyword>
<feature type="region of interest" description="Disordered" evidence="1">
    <location>
        <begin position="250"/>
        <end position="298"/>
    </location>
</feature>
<comment type="caution">
    <text evidence="2">The sequence shown here is derived from an EMBL/GenBank/DDBJ whole genome shotgun (WGS) entry which is preliminary data.</text>
</comment>
<feature type="region of interest" description="Disordered" evidence="1">
    <location>
        <begin position="681"/>
        <end position="743"/>
    </location>
</feature>
<feature type="region of interest" description="Disordered" evidence="1">
    <location>
        <begin position="536"/>
        <end position="593"/>
    </location>
</feature>
<feature type="compositionally biased region" description="Low complexity" evidence="1">
    <location>
        <begin position="575"/>
        <end position="587"/>
    </location>
</feature>
<gene>
    <name evidence="2" type="ORF">NEMBOFW57_006075</name>
</gene>
<feature type="region of interest" description="Disordered" evidence="1">
    <location>
        <begin position="329"/>
        <end position="410"/>
    </location>
</feature>
<dbReference type="EMBL" id="JAHCVI010000002">
    <property type="protein sequence ID" value="KAG7289699.1"/>
    <property type="molecule type" value="Genomic_DNA"/>
</dbReference>
<feature type="compositionally biased region" description="Low complexity" evidence="1">
    <location>
        <begin position="634"/>
        <end position="648"/>
    </location>
</feature>
<feature type="compositionally biased region" description="Basic and acidic residues" evidence="1">
    <location>
        <begin position="685"/>
        <end position="695"/>
    </location>
</feature>
<feature type="compositionally biased region" description="Polar residues" evidence="1">
    <location>
        <begin position="707"/>
        <end position="731"/>
    </location>
</feature>
<name>A0AAD4HWI1_9PEZI</name>
<reference evidence="2" key="1">
    <citation type="submission" date="2023-02" db="EMBL/GenBank/DDBJ databases">
        <authorList>
            <person name="Palmer J.M."/>
        </authorList>
    </citation>
    <scope>NUCLEOTIDE SEQUENCE</scope>
    <source>
        <strain evidence="2">FW57</strain>
    </source>
</reference>
<proteinExistence type="predicted"/>
<sequence>MSPPDHPPGEGPNGKSAADREEELRQQAIQLAMMADLGLARVDELPLDTEHRDHRGHGRGGHDSRANGRRNQQPLRVVTVTQRAHPNGNAGWSMNDTWKDAIAAGLFNDADARGVKGLDDLGGGRLYDKAVGGMSQSNAISDQTRRILEQRTGRPHLGYFTVVIFNRKFCQWPISTWQDYASGANNVLGITFRDGEHSCQGYELGFTKYSEMLQFMETAKSLKAGKHLDQVESTSVPISMPTVAPAATPAPSLAQVSTPAPASAQVAGTTPTPTLAHAQVPTPAPGSTQAPTPAPGLAQVSTPAPALIPIADAVRNPIVSTTTVVASSVGVENPGNASSGTNGGRGPQTSTQTTNGHVPGTRHAVGQGAASATKGHSTVALAAESARTQSEEFSGSSHEDKPVDNTGDPVQDTLIAFDEDDVSVASPHPSEATELLSTLEPYPSGSGTHTSYSHMSASNIIEMARGVFNFFLFSGAGGPTVTVEETIQVADGVRSGVMEHVMQDARLNGAGPEALQEVENMVNRIFTALAEANHRAQVAHAQPSPAQPAQPQLVETATTQSRPAEAPVPHAQPGQALSTQTQAAQTQHGRAQNRRIEYSAEQLLSLRLAAVQPPASLASNPYLPKSDGRAWQISTPSSGRLGPRSSPRNAEDKPWASFGQSQVKKSANAMQWVLGGELGAATEPEAPKPETKQAAETEPAPQRETQETQTAASGTAGRSVTQDSGLQSSRWASGGTGAKHANYFTGPAYEKTWAKRSYLEDLAQLDPQARVTAGAEDLMDFYFPLPNNDEISAGPGATQLPANGVQDVASTGNESEVATPERTDNIETLRVGISRLSIESPPAASQSHAPLRTQALSSVVHASRELQVQATSHVTTEVTRTPVDHHHQHASQPYSVNIPGVEPTQEPAASPAPQPRLRGLAASRHSTGPGPANAGNFRHHVTGRK</sequence>
<accession>A0AAD4HWI1</accession>
<protein>
    <submittedName>
        <fullName evidence="2">Uncharacterized protein</fullName>
    </submittedName>
</protein>
<feature type="compositionally biased region" description="Pro residues" evidence="1">
    <location>
        <begin position="1"/>
        <end position="10"/>
    </location>
</feature>
<evidence type="ECO:0000313" key="3">
    <source>
        <dbReference type="Proteomes" id="UP001197093"/>
    </source>
</evidence>
<feature type="compositionally biased region" description="Polar residues" evidence="1">
    <location>
        <begin position="347"/>
        <end position="356"/>
    </location>
</feature>
<dbReference type="AlphaFoldDB" id="A0AAD4HWI1"/>